<protein>
    <submittedName>
        <fullName evidence="3">Xanthine dehydrogenase</fullName>
    </submittedName>
</protein>
<dbReference type="Gene3D" id="3.40.50.720">
    <property type="entry name" value="NAD(P)-binding Rossmann-like Domain"/>
    <property type="match status" value="1"/>
</dbReference>
<dbReference type="Proteomes" id="UP000779049">
    <property type="component" value="Unassembled WGS sequence"/>
</dbReference>
<dbReference type="PANTHER" id="PTHR30388">
    <property type="entry name" value="ALDEHYDE OXIDOREDUCTASE MOLYBDENUM COFACTOR ASSEMBLY PROTEIN"/>
    <property type="match status" value="1"/>
</dbReference>
<comment type="caution">
    <text evidence="3">The sequence shown here is derived from an EMBL/GenBank/DDBJ whole genome shotgun (WGS) entry which is preliminary data.</text>
</comment>
<dbReference type="PANTHER" id="PTHR30388:SF6">
    <property type="entry name" value="XANTHINE DEHYDROGENASE SUBUNIT A-RELATED"/>
    <property type="match status" value="1"/>
</dbReference>
<dbReference type="InterPro" id="IPR036291">
    <property type="entry name" value="NAD(P)-bd_dom_sf"/>
</dbReference>
<gene>
    <name evidence="3" type="ORF">FLB61_00190</name>
</gene>
<organism evidence="3 4">
    <name type="scientific">Sellimonas caecigallum</name>
    <dbReference type="NCBI Taxonomy" id="2592333"/>
    <lineage>
        <taxon>Bacteria</taxon>
        <taxon>Bacillati</taxon>
        <taxon>Bacillota</taxon>
        <taxon>Clostridia</taxon>
        <taxon>Lachnospirales</taxon>
        <taxon>Lachnospiraceae</taxon>
        <taxon>Sellimonas</taxon>
    </lineage>
</organism>
<dbReference type="InterPro" id="IPR052698">
    <property type="entry name" value="MoCofactor_Util/Proc"/>
</dbReference>
<evidence type="ECO:0000313" key="4">
    <source>
        <dbReference type="Proteomes" id="UP000779049"/>
    </source>
</evidence>
<feature type="domain" description="XdhC- CoxI" evidence="1">
    <location>
        <begin position="251"/>
        <end position="313"/>
    </location>
</feature>
<evidence type="ECO:0000259" key="1">
    <source>
        <dbReference type="Pfam" id="PF02625"/>
    </source>
</evidence>
<dbReference type="EMBL" id="VIRV01000001">
    <property type="protein sequence ID" value="MBY0757538.1"/>
    <property type="molecule type" value="Genomic_DNA"/>
</dbReference>
<name>A0ABS7L396_9FIRM</name>
<reference evidence="3 4" key="1">
    <citation type="journal article" date="2020" name="New Microbes New Infect">
        <title>Sellimonas caecigallum sp. nov., description and genome sequence of a new member of the Sellimonas genus isolated from the cecum of feral chicken.</title>
        <authorList>
            <person name="Wongkuna S."/>
            <person name="Ghimire S."/>
            <person name="Antony L."/>
            <person name="Chankhamhaengdecha S."/>
            <person name="Janvilisri T."/>
            <person name="Scaria J."/>
        </authorList>
    </citation>
    <scope>NUCLEOTIDE SEQUENCE [LARGE SCALE GENOMIC DNA]</scope>
    <source>
        <strain evidence="3 4">SW451</strain>
    </source>
</reference>
<accession>A0ABS7L396</accession>
<dbReference type="InterPro" id="IPR027051">
    <property type="entry name" value="XdhC_Rossmann_dom"/>
</dbReference>
<dbReference type="SUPFAM" id="SSF51735">
    <property type="entry name" value="NAD(P)-binding Rossmann-fold domains"/>
    <property type="match status" value="1"/>
</dbReference>
<feature type="domain" description="XdhC Rossmann" evidence="2">
    <location>
        <begin position="83"/>
        <end position="225"/>
    </location>
</feature>
<dbReference type="InterPro" id="IPR003777">
    <property type="entry name" value="XdhC_CoxI"/>
</dbReference>
<dbReference type="Pfam" id="PF13478">
    <property type="entry name" value="XdhC_C"/>
    <property type="match status" value="1"/>
</dbReference>
<keyword evidence="4" id="KW-1185">Reference proteome</keyword>
<proteinExistence type="predicted"/>
<evidence type="ECO:0000313" key="3">
    <source>
        <dbReference type="EMBL" id="MBY0757538.1"/>
    </source>
</evidence>
<dbReference type="Pfam" id="PF02625">
    <property type="entry name" value="XdhC_CoxI"/>
    <property type="match status" value="1"/>
</dbReference>
<evidence type="ECO:0000259" key="2">
    <source>
        <dbReference type="Pfam" id="PF13478"/>
    </source>
</evidence>
<sequence>MLMLNREILQKIKGLYEKDGGWIVSIMEAEGTCRKTVLETDEQLPSKKWEIWKAEAERNGTALCRGDVGSEVFLEAAEKKDRVVICGAGYVGYALARLCVLTGIRTIVIEDRDYFAEKAREAGADLVICRPFEEAVRDLPEEKNTAFVVVTRGHAYDQRCLTAIAGKKAYYVGMMGSRTRAAMMGKELENQGVEAEWIRNLHAPIGLEIGAQTPEEIAVSVLAEILSERTRLGCGRKEGHEVFDRACQKLEKKEKFILATILERKGSAPRKEGTHFIVSESENTFGTIGGGKLEADVKEAAQNMLKSGKETEILHADLNNKDAAEEGLVCGGRVKVLLEAGVFE</sequence>